<dbReference type="GO" id="GO:0030027">
    <property type="term" value="C:lamellipodium"/>
    <property type="evidence" value="ECO:0007669"/>
    <property type="project" value="TreeGrafter"/>
</dbReference>
<dbReference type="Gene3D" id="3.30.60.20">
    <property type="match status" value="1"/>
</dbReference>
<evidence type="ECO:0000256" key="5">
    <source>
        <dbReference type="ARBA" id="ARBA00022737"/>
    </source>
</evidence>
<dbReference type="InterPro" id="IPR000198">
    <property type="entry name" value="RhoGAP_dom"/>
</dbReference>
<dbReference type="Proteomes" id="UP000472277">
    <property type="component" value="Chromosome 22"/>
</dbReference>
<dbReference type="InterPro" id="IPR027417">
    <property type="entry name" value="P-loop_NTPase"/>
</dbReference>
<dbReference type="GO" id="GO:0001726">
    <property type="term" value="C:ruffle"/>
    <property type="evidence" value="ECO:0007669"/>
    <property type="project" value="TreeGrafter"/>
</dbReference>
<dbReference type="Gene3D" id="1.10.555.10">
    <property type="entry name" value="Rho GTPase activation protein"/>
    <property type="match status" value="1"/>
</dbReference>
<dbReference type="Gene3D" id="3.40.850.10">
    <property type="entry name" value="Kinesin motor domain"/>
    <property type="match status" value="2"/>
</dbReference>
<gene>
    <name evidence="19" type="primary">MYO9B</name>
    <name evidence="19" type="synonym">LOC115158136</name>
</gene>
<feature type="compositionally biased region" description="Polar residues" evidence="14">
    <location>
        <begin position="1039"/>
        <end position="1051"/>
    </location>
</feature>
<dbReference type="FunFam" id="1.20.120.720:FF:000003">
    <property type="entry name" value="Putative unconventional myosin-IXa"/>
    <property type="match status" value="1"/>
</dbReference>
<evidence type="ECO:0000259" key="17">
    <source>
        <dbReference type="PROSITE" id="PS50238"/>
    </source>
</evidence>
<evidence type="ECO:0000256" key="1">
    <source>
        <dbReference type="ARBA" id="ARBA00004496"/>
    </source>
</evidence>
<dbReference type="SMART" id="SM00324">
    <property type="entry name" value="RhoGAP"/>
    <property type="match status" value="1"/>
</dbReference>
<evidence type="ECO:0000256" key="8">
    <source>
        <dbReference type="ARBA" id="ARBA00022840"/>
    </source>
</evidence>
<feature type="region of interest" description="Disordered" evidence="14">
    <location>
        <begin position="1033"/>
        <end position="1280"/>
    </location>
</feature>
<dbReference type="SMART" id="SM00242">
    <property type="entry name" value="MYSc"/>
    <property type="match status" value="1"/>
</dbReference>
<dbReference type="InterPro" id="IPR008936">
    <property type="entry name" value="Rho_GTPase_activation_prot"/>
</dbReference>
<feature type="compositionally biased region" description="Basic and acidic residues" evidence="14">
    <location>
        <begin position="1127"/>
        <end position="1188"/>
    </location>
</feature>
<dbReference type="SUPFAM" id="SSF52540">
    <property type="entry name" value="P-loop containing nucleoside triphosphate hydrolases"/>
    <property type="match status" value="1"/>
</dbReference>
<dbReference type="Gene3D" id="1.20.58.530">
    <property type="match status" value="2"/>
</dbReference>
<dbReference type="SUPFAM" id="SSF57889">
    <property type="entry name" value="Cysteine-rich domain"/>
    <property type="match status" value="1"/>
</dbReference>
<dbReference type="GO" id="GO:0072673">
    <property type="term" value="P:lamellipodium morphogenesis"/>
    <property type="evidence" value="ECO:0007669"/>
    <property type="project" value="TreeGrafter"/>
</dbReference>
<dbReference type="GO" id="GO:0030048">
    <property type="term" value="P:actin filament-based movement"/>
    <property type="evidence" value="ECO:0007669"/>
    <property type="project" value="TreeGrafter"/>
</dbReference>
<dbReference type="SMART" id="SM00109">
    <property type="entry name" value="C1"/>
    <property type="match status" value="1"/>
</dbReference>
<evidence type="ECO:0000256" key="11">
    <source>
        <dbReference type="ARBA" id="ARBA00023175"/>
    </source>
</evidence>
<dbReference type="CDD" id="cd01385">
    <property type="entry name" value="MYSc_Myo9"/>
    <property type="match status" value="1"/>
</dbReference>
<evidence type="ECO:0000256" key="14">
    <source>
        <dbReference type="SAM" id="MobiDB-lite"/>
    </source>
</evidence>
<evidence type="ECO:0000259" key="18">
    <source>
        <dbReference type="PROSITE" id="PS51456"/>
    </source>
</evidence>
<dbReference type="PRINTS" id="PR00193">
    <property type="entry name" value="MYOSINHEAVY"/>
</dbReference>
<feature type="domain" description="Phorbol-ester/DAG-type" evidence="15">
    <location>
        <begin position="1454"/>
        <end position="1503"/>
    </location>
</feature>
<keyword evidence="7" id="KW-0862">Zinc</keyword>
<feature type="binding site" evidence="13">
    <location>
        <begin position="239"/>
        <end position="246"/>
    </location>
    <ligand>
        <name>ATP</name>
        <dbReference type="ChEBI" id="CHEBI:30616"/>
    </ligand>
</feature>
<feature type="domain" description="Ras-associating" evidence="16">
    <location>
        <begin position="16"/>
        <end position="114"/>
    </location>
</feature>
<comment type="similarity">
    <text evidence="2 13">Belongs to the TRAFAC class myosin-kinesin ATPase superfamily. Myosin family.</text>
</comment>
<dbReference type="Gene3D" id="1.10.10.820">
    <property type="match status" value="1"/>
</dbReference>
<name>A0A673YMH9_SALTR</name>
<feature type="domain" description="Rho-GAP" evidence="17">
    <location>
        <begin position="1524"/>
        <end position="1709"/>
    </location>
</feature>
<dbReference type="InterPro" id="IPR046987">
    <property type="entry name" value="Myo9"/>
</dbReference>
<dbReference type="SUPFAM" id="SSF54236">
    <property type="entry name" value="Ubiquitin-like"/>
    <property type="match status" value="1"/>
</dbReference>
<dbReference type="InParanoid" id="A0A673YMH9"/>
<keyword evidence="8 13" id="KW-0067">ATP-binding</keyword>
<evidence type="ECO:0000256" key="9">
    <source>
        <dbReference type="ARBA" id="ARBA00023054"/>
    </source>
</evidence>
<dbReference type="InterPro" id="IPR002219">
    <property type="entry name" value="PKC_DAG/PE"/>
</dbReference>
<dbReference type="Pfam" id="PF00788">
    <property type="entry name" value="RA"/>
    <property type="match status" value="1"/>
</dbReference>
<dbReference type="GO" id="GO:0000146">
    <property type="term" value="F:microfilament motor activity"/>
    <property type="evidence" value="ECO:0007669"/>
    <property type="project" value="InterPro"/>
</dbReference>
<sequence>MSVNDGEGGAASKDGRAYILQVYPRLSADCPPCCSLKVPKEATAASVIQDAASALGVDPQRLYVLAEVKECGGEEWVLESGDLPVQRVLLWPRKAQEQHPQSEGFYFVLQERNRDGTIHYVHLPALCKEQEAQRLAARGFLPPRQEDFNDLCNLPVLNESSILDNLRNRFHKKKIYTYAGSILIAINPFKFLPIYNPKYVKMYENHQLGKLEPHIFAIADVAYYAMLRKRVNQCIVISGESGSGKTQSTNFLIHCLTALSQKGYASGVERTILGAGPVLEAFGNAKTAHNNNSSLLTAGPHCVNYHVFYYLLVGASEEERKEFKLLQPGDYLYLKQQNFKIEDEEDLRHDFERLQQAMEMVGFLSATKKQIFSVLSAILYLGNVTYRKKSTGRDEGLDVGPPEVLATLSDLLKVEEELLVEALTKRKTVTVNDKLILPYSHSEAITARDSMAKSLYSALFNWIVLRINHALLNKKDMEESVPCLSIGVLDIFGFEDFETNSFEQFCINYANEQLQYYFNQHIFKLEQEEYQAEGITWHNIDYTDNVGCIHLISKKPTGLLYLLDEESNFPHATDKTLLAKFKQQHQENKYFVPTPVMEPAFVIHHFAGKVKYQIKDFREKNTDHMRPDIVALLRSSDRAYVRQLIGMDPVAMFRWGILRATIRGMAAFNEAGRRWAAKTAGTCTAGAVVQYVYSWSSGTMRVQLERASMLDFYFDHSDERPLEAFEDIFASYESKKDMHAQIISSIKDLQLDGEDPRKLLQSWGRLRFPRHLLQKNKNAKQKQIIPKSLLDSRSLKFIVGRTIHDRSTKSLHHLNKKKKTPSISAQFQTSLTKLLENLGRAEPFFVRCIRSNSEKKEMCLNETLVLQQLRYTGMLETVRIRRSGYGAKYTFQEFIEQFRVLLPKNTTPSKPEDISALFQRMNLDHTTYQIGKTKVYLKELERQQLQDTLHKDVMHKIIFLQRWFRARLERRWYLEMRQAAILIQVSCVITLPLCSTITLSVQKRHRCQFKDITFPCMECLKLSFSDSPPEKVEKVKASAVSQPDKGNSTQAEAGPQLEEESQAVEEQEEAHSEEPEEEGTTEAAAPHSPERDKGAQAAAEASPSTDPQSGQKKLRPPTLHKVPASRSQEKRELRRQRGLEHSQRESKRVASAVTKEEPAPKVIDQEAASRAEGKPKGRPERTDSKEMDQYTFVAWKKEDKAKKEAKAATTPAPIRPSTLPLNPTEPMANRNGHEVLGPGNLTRYSQQDAMKEKAEKWKGRKIDVQQPESTSPPEAHSKDRIKKYSQYDISCSSDIYTILASGYPASGGRAVSRNPTIKISRATRVSEQWNASLDREITNANELRHLDEFLGNQVGPLFCFFIQLNFQVHRGKIHLLYKPHIGYNGLMRGYQNKVISLAGDKQKGEVQLVVNLFQSVLDGFIRGEIKKEEAEPAKPDKTRKKRRKKYKSMENPLDHVFSTYQVNIMQSCDQCSSYIWGMEKACMCSYCKMVCHKKCLCKIVTDCSTFCVKKSDESGGLHFGVRVCHLTSDKNPVPVVLEIMLEHVEMNGLYTEGIYRKSGSANRMKELHQLMETDPHAVCLEDYPIHTVTGLVKQWLRELPDPLMTFIHYNDFLRAVEHPEKQEQLHAIYKVLEQLPSACFNTLERLVFHLVRVSKEESHNRMSPNSLAIVFAPCILRCPDSADPLMSMRDVAKTTTCVEMLINEQIRSYNEKMEEIEQLEYAEALAVNQLKLKRQNTLHWHLPLRFSAPYKGVVVRIHLAPVLLVARCSLPCPPFWVVEIHQPLVTFMTPLFSVSLFPLFSREELAYRLPELEQPGSDQENLDSEASVSSESLLEERCHNSEPEGQY</sequence>
<evidence type="ECO:0000256" key="2">
    <source>
        <dbReference type="ARBA" id="ARBA00008314"/>
    </source>
</evidence>
<dbReference type="FunFam" id="1.20.58.530:FF:000005">
    <property type="entry name" value="unconventional myosin-IXa isoform X1"/>
    <property type="match status" value="1"/>
</dbReference>
<organism evidence="19 20">
    <name type="scientific">Salmo trutta</name>
    <name type="common">Brown trout</name>
    <dbReference type="NCBI Taxonomy" id="8032"/>
    <lineage>
        <taxon>Eukaryota</taxon>
        <taxon>Metazoa</taxon>
        <taxon>Chordata</taxon>
        <taxon>Craniata</taxon>
        <taxon>Vertebrata</taxon>
        <taxon>Euteleostomi</taxon>
        <taxon>Actinopterygii</taxon>
        <taxon>Neopterygii</taxon>
        <taxon>Teleostei</taxon>
        <taxon>Protacanthopterygii</taxon>
        <taxon>Salmoniformes</taxon>
        <taxon>Salmonidae</taxon>
        <taxon>Salmoninae</taxon>
        <taxon>Salmo</taxon>
    </lineage>
</organism>
<accession>A0A673YMH9</accession>
<dbReference type="SMART" id="SM00314">
    <property type="entry name" value="RA"/>
    <property type="match status" value="1"/>
</dbReference>
<dbReference type="FunFam" id="3.40.850.10:FF:000008">
    <property type="entry name" value="Putative unconventional myosin-IXa"/>
    <property type="match status" value="1"/>
</dbReference>
<comment type="subcellular location">
    <subcellularLocation>
        <location evidence="1">Cytoplasm</location>
    </subcellularLocation>
</comment>
<keyword evidence="4" id="KW-0479">Metal-binding</keyword>
<dbReference type="Gene3D" id="6.20.240.20">
    <property type="match status" value="1"/>
</dbReference>
<dbReference type="PROSITE" id="PS50238">
    <property type="entry name" value="RHOGAP"/>
    <property type="match status" value="1"/>
</dbReference>
<dbReference type="GO" id="GO:0005737">
    <property type="term" value="C:cytoplasm"/>
    <property type="evidence" value="ECO:0007669"/>
    <property type="project" value="UniProtKB-SubCell"/>
</dbReference>
<feature type="compositionally biased region" description="Acidic residues" evidence="14">
    <location>
        <begin position="1057"/>
        <end position="1068"/>
    </location>
</feature>
<evidence type="ECO:0000256" key="7">
    <source>
        <dbReference type="ARBA" id="ARBA00022833"/>
    </source>
</evidence>
<keyword evidence="5" id="KW-0677">Repeat</keyword>
<evidence type="ECO:0000256" key="4">
    <source>
        <dbReference type="ARBA" id="ARBA00022723"/>
    </source>
</evidence>
<keyword evidence="20" id="KW-1185">Reference proteome</keyword>
<keyword evidence="11 13" id="KW-0505">Motor protein</keyword>
<feature type="compositionally biased region" description="Basic and acidic residues" evidence="14">
    <location>
        <begin position="1249"/>
        <end position="1263"/>
    </location>
</feature>
<keyword evidence="10 13" id="KW-0518">Myosin</keyword>
<dbReference type="Gene3D" id="1.20.120.720">
    <property type="entry name" value="Myosin VI head, motor domain, U50 subdomain"/>
    <property type="match status" value="1"/>
</dbReference>
<feature type="compositionally biased region" description="Polar residues" evidence="14">
    <location>
        <begin position="1102"/>
        <end position="1111"/>
    </location>
</feature>
<dbReference type="PROSITE" id="PS51456">
    <property type="entry name" value="MYOSIN_MOTOR"/>
    <property type="match status" value="1"/>
</dbReference>
<protein>
    <submittedName>
        <fullName evidence="19">Myosin IXB</fullName>
    </submittedName>
</protein>
<dbReference type="SUPFAM" id="SSF48350">
    <property type="entry name" value="GTPase activation domain, GAP"/>
    <property type="match status" value="1"/>
</dbReference>
<dbReference type="InterPro" id="IPR036961">
    <property type="entry name" value="Kinesin_motor_dom_sf"/>
</dbReference>
<evidence type="ECO:0000259" key="15">
    <source>
        <dbReference type="PROSITE" id="PS50081"/>
    </source>
</evidence>
<evidence type="ECO:0000256" key="6">
    <source>
        <dbReference type="ARBA" id="ARBA00022741"/>
    </source>
</evidence>
<feature type="compositionally biased region" description="Basic and acidic residues" evidence="14">
    <location>
        <begin position="1195"/>
        <end position="1206"/>
    </location>
</feature>
<keyword evidence="9" id="KW-0175">Coiled coil</keyword>
<dbReference type="Gene3D" id="1.20.5.190">
    <property type="match status" value="1"/>
</dbReference>
<dbReference type="PANTHER" id="PTHR46184:SF2">
    <property type="entry name" value="UNCONVENTIONAL MYOSIN-IXB"/>
    <property type="match status" value="1"/>
</dbReference>
<dbReference type="PROSITE" id="PS00479">
    <property type="entry name" value="ZF_DAG_PE_1"/>
    <property type="match status" value="1"/>
</dbReference>
<dbReference type="PROSITE" id="PS50081">
    <property type="entry name" value="ZF_DAG_PE_2"/>
    <property type="match status" value="1"/>
</dbReference>
<dbReference type="GO" id="GO:0016887">
    <property type="term" value="F:ATP hydrolysis activity"/>
    <property type="evidence" value="ECO:0007669"/>
    <property type="project" value="TreeGrafter"/>
</dbReference>
<dbReference type="Pfam" id="PF00620">
    <property type="entry name" value="RhoGAP"/>
    <property type="match status" value="1"/>
</dbReference>
<dbReference type="GO" id="GO:0035556">
    <property type="term" value="P:intracellular signal transduction"/>
    <property type="evidence" value="ECO:0007669"/>
    <property type="project" value="InterPro"/>
</dbReference>
<dbReference type="GO" id="GO:0051015">
    <property type="term" value="F:actin filament binding"/>
    <property type="evidence" value="ECO:0007669"/>
    <property type="project" value="TreeGrafter"/>
</dbReference>
<keyword evidence="12 13" id="KW-0009">Actin-binding</keyword>
<feature type="compositionally biased region" description="Basic and acidic residues" evidence="14">
    <location>
        <begin position="1834"/>
        <end position="1847"/>
    </location>
</feature>
<dbReference type="GO" id="GO:0005096">
    <property type="term" value="F:GTPase activator activity"/>
    <property type="evidence" value="ECO:0007669"/>
    <property type="project" value="InterPro"/>
</dbReference>
<keyword evidence="3" id="KW-0963">Cytoplasm</keyword>
<dbReference type="GeneTree" id="ENSGT00940000156845"/>
<evidence type="ECO:0000256" key="10">
    <source>
        <dbReference type="ARBA" id="ARBA00023123"/>
    </source>
</evidence>
<evidence type="ECO:0000259" key="16">
    <source>
        <dbReference type="PROSITE" id="PS50200"/>
    </source>
</evidence>
<dbReference type="GO" id="GO:0046872">
    <property type="term" value="F:metal ion binding"/>
    <property type="evidence" value="ECO:0007669"/>
    <property type="project" value="UniProtKB-KW"/>
</dbReference>
<dbReference type="OMA" id="ENQQLGR"/>
<dbReference type="Pfam" id="PF00063">
    <property type="entry name" value="Myosin_head"/>
    <property type="match status" value="3"/>
</dbReference>
<feature type="region of interest" description="Actin-binding" evidence="13">
    <location>
        <begin position="831"/>
        <end position="853"/>
    </location>
</feature>
<evidence type="ECO:0000313" key="20">
    <source>
        <dbReference type="Proteomes" id="UP000472277"/>
    </source>
</evidence>
<dbReference type="GO" id="GO:0005524">
    <property type="term" value="F:ATP binding"/>
    <property type="evidence" value="ECO:0007669"/>
    <property type="project" value="UniProtKB-UniRule"/>
</dbReference>
<dbReference type="GO" id="GO:0016459">
    <property type="term" value="C:myosin complex"/>
    <property type="evidence" value="ECO:0007669"/>
    <property type="project" value="UniProtKB-KW"/>
</dbReference>
<feature type="region of interest" description="Disordered" evidence="14">
    <location>
        <begin position="1812"/>
        <end position="1847"/>
    </location>
</feature>
<evidence type="ECO:0000256" key="12">
    <source>
        <dbReference type="ARBA" id="ARBA00023203"/>
    </source>
</evidence>
<dbReference type="FunFam" id="1.10.10.820:FF:000001">
    <property type="entry name" value="Myosin heavy chain"/>
    <property type="match status" value="1"/>
</dbReference>
<proteinExistence type="inferred from homology"/>
<dbReference type="InterPro" id="IPR036023">
    <property type="entry name" value="MYSc_Myo9"/>
</dbReference>
<dbReference type="GO" id="GO:0005884">
    <property type="term" value="C:actin filament"/>
    <property type="evidence" value="ECO:0007669"/>
    <property type="project" value="TreeGrafter"/>
</dbReference>
<dbReference type="InterPro" id="IPR000159">
    <property type="entry name" value="RA_dom"/>
</dbReference>
<evidence type="ECO:0000313" key="19">
    <source>
        <dbReference type="Ensembl" id="ENSSTUP00000035881.1"/>
    </source>
</evidence>
<keyword evidence="6 13" id="KW-0547">Nucleotide-binding</keyword>
<reference evidence="19" key="2">
    <citation type="submission" date="2025-09" db="UniProtKB">
        <authorList>
            <consortium name="Ensembl"/>
        </authorList>
    </citation>
    <scope>IDENTIFICATION</scope>
</reference>
<dbReference type="InterPro" id="IPR046349">
    <property type="entry name" value="C1-like_sf"/>
</dbReference>
<dbReference type="Ensembl" id="ENSSTUT00000037505.1">
    <property type="protein sequence ID" value="ENSSTUP00000035881.1"/>
    <property type="gene ID" value="ENSSTUG00000015257.1"/>
</dbReference>
<dbReference type="InterPro" id="IPR029071">
    <property type="entry name" value="Ubiquitin-like_domsf"/>
</dbReference>
<reference evidence="19" key="1">
    <citation type="submission" date="2025-08" db="UniProtKB">
        <authorList>
            <consortium name="Ensembl"/>
        </authorList>
    </citation>
    <scope>IDENTIFICATION</scope>
</reference>
<feature type="domain" description="Myosin motor" evidence="18">
    <location>
        <begin position="146"/>
        <end position="950"/>
    </location>
</feature>
<evidence type="ECO:0000256" key="3">
    <source>
        <dbReference type="ARBA" id="ARBA00022490"/>
    </source>
</evidence>
<evidence type="ECO:0000256" key="13">
    <source>
        <dbReference type="PROSITE-ProRule" id="PRU00782"/>
    </source>
</evidence>
<dbReference type="PANTHER" id="PTHR46184">
    <property type="entry name" value="UNCONVENTIONAL MYOSIN-IXB-LIKE PROTEIN"/>
    <property type="match status" value="1"/>
</dbReference>
<dbReference type="PROSITE" id="PS50200">
    <property type="entry name" value="RA"/>
    <property type="match status" value="1"/>
</dbReference>
<dbReference type="InterPro" id="IPR001609">
    <property type="entry name" value="Myosin_head_motor_dom-like"/>
</dbReference>